<dbReference type="Proteomes" id="UP000195897">
    <property type="component" value="Unassembled WGS sequence"/>
</dbReference>
<organism evidence="1 2">
    <name type="scientific">Butyricicoccus pullicaecorum</name>
    <dbReference type="NCBI Taxonomy" id="501571"/>
    <lineage>
        <taxon>Bacteria</taxon>
        <taxon>Bacillati</taxon>
        <taxon>Bacillota</taxon>
        <taxon>Clostridia</taxon>
        <taxon>Eubacteriales</taxon>
        <taxon>Butyricicoccaceae</taxon>
        <taxon>Butyricicoccus</taxon>
    </lineage>
</organism>
<name>A0A1Y4L0B1_9FIRM</name>
<evidence type="ECO:0000313" key="1">
    <source>
        <dbReference type="EMBL" id="OUP50257.1"/>
    </source>
</evidence>
<dbReference type="AlphaFoldDB" id="A0A1Y4L0B1"/>
<accession>A0A1Y4L0B1</accession>
<evidence type="ECO:0008006" key="3">
    <source>
        <dbReference type="Google" id="ProtNLM"/>
    </source>
</evidence>
<comment type="caution">
    <text evidence="1">The sequence shown here is derived from an EMBL/GenBank/DDBJ whole genome shotgun (WGS) entry which is preliminary data.</text>
</comment>
<dbReference type="RefSeq" id="WP_087374842.1">
    <property type="nucleotide sequence ID" value="NZ_NFKK01000030.1"/>
</dbReference>
<sequence>MKIVADVPECIASQLDELTELCNRYPRKVPLGEVAKLLGIDRGSLETMIMAQRCPFGMGWLRETATNRTFFISTVKLYTWYTEFVIKAVRDDPKIIQ</sequence>
<protein>
    <recommendedName>
        <fullName evidence="3">DNA-binding protein</fullName>
    </recommendedName>
</protein>
<evidence type="ECO:0000313" key="2">
    <source>
        <dbReference type="Proteomes" id="UP000195897"/>
    </source>
</evidence>
<dbReference type="EMBL" id="NFKK01000030">
    <property type="protein sequence ID" value="OUP50257.1"/>
    <property type="molecule type" value="Genomic_DNA"/>
</dbReference>
<proteinExistence type="predicted"/>
<gene>
    <name evidence="1" type="ORF">B5F17_14070</name>
</gene>
<reference evidence="2" key="1">
    <citation type="submission" date="2017-04" db="EMBL/GenBank/DDBJ databases">
        <title>Function of individual gut microbiota members based on whole genome sequencing of pure cultures obtained from chicken caecum.</title>
        <authorList>
            <person name="Medvecky M."/>
            <person name="Cejkova D."/>
            <person name="Polansky O."/>
            <person name="Karasova D."/>
            <person name="Kubasova T."/>
            <person name="Cizek A."/>
            <person name="Rychlik I."/>
        </authorList>
    </citation>
    <scope>NUCLEOTIDE SEQUENCE [LARGE SCALE GENOMIC DNA]</scope>
    <source>
        <strain evidence="2">An180</strain>
    </source>
</reference>